<name>A0ABR3RDR3_9PLEO</name>
<feature type="compositionally biased region" description="Polar residues" evidence="1">
    <location>
        <begin position="94"/>
        <end position="103"/>
    </location>
</feature>
<feature type="compositionally biased region" description="Basic and acidic residues" evidence="1">
    <location>
        <begin position="110"/>
        <end position="121"/>
    </location>
</feature>
<comment type="caution">
    <text evidence="2">The sequence shown here is derived from an EMBL/GenBank/DDBJ whole genome shotgun (WGS) entry which is preliminary data.</text>
</comment>
<gene>
    <name evidence="2" type="ORF">SLS60_005987</name>
</gene>
<evidence type="ECO:0000313" key="2">
    <source>
        <dbReference type="EMBL" id="KAL1602571.1"/>
    </source>
</evidence>
<dbReference type="EMBL" id="JAKJXO020000007">
    <property type="protein sequence ID" value="KAL1602571.1"/>
    <property type="molecule type" value="Genomic_DNA"/>
</dbReference>
<feature type="region of interest" description="Disordered" evidence="1">
    <location>
        <begin position="91"/>
        <end position="149"/>
    </location>
</feature>
<sequence length="327" mass="36818">MDHIAETPPPETREKLTLHRVEKIQPSTHVERFKMRNSESPECKTGDAECVGENVDIHQDSEASDIQDITFEEIEGASVVVQDLDRLVVERESPSNLDQSNAGNDVDEFSENKHKPPKSHDAAPSIQGHLSTEDDFTEHNYLEARAAAGEPTILSRDMLDRLREKVKADEERRRKGDPRYQHEIMLAKVNAAQAKREADVPNDVLYPEANDKRAHGEKCFLDMEQWDLLEEFEVQDQPDQDDGLESIITLRPDYKAGGSEGFPSDVSMSSAAPSRFGTMYGWVSKAGNVFASKRVSKEPDGPKPMDRQKNGWTLADVLEEDEAIFSR</sequence>
<protein>
    <submittedName>
        <fullName evidence="2">Uncharacterized protein</fullName>
    </submittedName>
</protein>
<proteinExistence type="predicted"/>
<evidence type="ECO:0000256" key="1">
    <source>
        <dbReference type="SAM" id="MobiDB-lite"/>
    </source>
</evidence>
<organism evidence="2 3">
    <name type="scientific">Paraconiothyrium brasiliense</name>
    <dbReference type="NCBI Taxonomy" id="300254"/>
    <lineage>
        <taxon>Eukaryota</taxon>
        <taxon>Fungi</taxon>
        <taxon>Dikarya</taxon>
        <taxon>Ascomycota</taxon>
        <taxon>Pezizomycotina</taxon>
        <taxon>Dothideomycetes</taxon>
        <taxon>Pleosporomycetidae</taxon>
        <taxon>Pleosporales</taxon>
        <taxon>Massarineae</taxon>
        <taxon>Didymosphaeriaceae</taxon>
        <taxon>Paraconiothyrium</taxon>
    </lineage>
</organism>
<evidence type="ECO:0000313" key="3">
    <source>
        <dbReference type="Proteomes" id="UP001521785"/>
    </source>
</evidence>
<reference evidence="2 3" key="1">
    <citation type="submission" date="2024-02" db="EMBL/GenBank/DDBJ databases">
        <title>De novo assembly and annotation of 12 fungi associated with fruit tree decline syndrome in Ontario, Canada.</title>
        <authorList>
            <person name="Sulman M."/>
            <person name="Ellouze W."/>
            <person name="Ilyukhin E."/>
        </authorList>
    </citation>
    <scope>NUCLEOTIDE SEQUENCE [LARGE SCALE GENOMIC DNA]</scope>
    <source>
        <strain evidence="2 3">M42-189</strain>
    </source>
</reference>
<dbReference type="Proteomes" id="UP001521785">
    <property type="component" value="Unassembled WGS sequence"/>
</dbReference>
<accession>A0ABR3RDR3</accession>
<keyword evidence="3" id="KW-1185">Reference proteome</keyword>